<dbReference type="PROSITE" id="PS50043">
    <property type="entry name" value="HTH_LUXR_2"/>
    <property type="match status" value="1"/>
</dbReference>
<keyword evidence="8" id="KW-1185">Reference proteome</keyword>
<feature type="domain" description="HTH luxR-type" evidence="5">
    <location>
        <begin position="151"/>
        <end position="216"/>
    </location>
</feature>
<name>A0A1Q4UZ05_9ACTN</name>
<dbReference type="AlphaFoldDB" id="A0A1Q4UZ05"/>
<keyword evidence="1 3" id="KW-0597">Phosphoprotein</keyword>
<dbReference type="Pfam" id="PF00196">
    <property type="entry name" value="GerE"/>
    <property type="match status" value="1"/>
</dbReference>
<gene>
    <name evidence="7" type="ORF">AB852_29850</name>
</gene>
<evidence type="ECO:0000256" key="2">
    <source>
        <dbReference type="ARBA" id="ARBA00023125"/>
    </source>
</evidence>
<dbReference type="PANTHER" id="PTHR43214:SF42">
    <property type="entry name" value="TRANSCRIPTIONAL REGULATORY PROTEIN DESR"/>
    <property type="match status" value="1"/>
</dbReference>
<accession>A0A1Q4UZ05</accession>
<organism evidence="7 8">
    <name type="scientific">Streptomyces uncialis</name>
    <dbReference type="NCBI Taxonomy" id="1048205"/>
    <lineage>
        <taxon>Bacteria</taxon>
        <taxon>Bacillati</taxon>
        <taxon>Actinomycetota</taxon>
        <taxon>Actinomycetes</taxon>
        <taxon>Kitasatosporales</taxon>
        <taxon>Streptomycetaceae</taxon>
        <taxon>Streptomyces</taxon>
    </lineage>
</organism>
<protein>
    <submittedName>
        <fullName evidence="7">LuxR family transcriptional regulator</fullName>
    </submittedName>
</protein>
<evidence type="ECO:0000256" key="1">
    <source>
        <dbReference type="ARBA" id="ARBA00022553"/>
    </source>
</evidence>
<evidence type="ECO:0000313" key="8">
    <source>
        <dbReference type="Proteomes" id="UP000186455"/>
    </source>
</evidence>
<feature type="modified residue" description="4-aspartylphosphate" evidence="3">
    <location>
        <position position="66"/>
    </location>
</feature>
<dbReference type="PANTHER" id="PTHR43214">
    <property type="entry name" value="TWO-COMPONENT RESPONSE REGULATOR"/>
    <property type="match status" value="1"/>
</dbReference>
<dbReference type="InterPro" id="IPR000792">
    <property type="entry name" value="Tscrpt_reg_LuxR_C"/>
</dbReference>
<dbReference type="RefSeq" id="WP_079185031.1">
    <property type="nucleotide sequence ID" value="NZ_CP108638.1"/>
</dbReference>
<dbReference type="CDD" id="cd17535">
    <property type="entry name" value="REC_NarL-like"/>
    <property type="match status" value="1"/>
</dbReference>
<dbReference type="GeneID" id="96795372"/>
<dbReference type="Proteomes" id="UP000186455">
    <property type="component" value="Unassembled WGS sequence"/>
</dbReference>
<dbReference type="STRING" id="1048205.AB852_29850"/>
<dbReference type="GO" id="GO:0003677">
    <property type="term" value="F:DNA binding"/>
    <property type="evidence" value="ECO:0007669"/>
    <property type="project" value="UniProtKB-KW"/>
</dbReference>
<dbReference type="InterPro" id="IPR001789">
    <property type="entry name" value="Sig_transdc_resp-reg_receiver"/>
</dbReference>
<proteinExistence type="predicted"/>
<comment type="caution">
    <text evidence="7">The sequence shown here is derived from an EMBL/GenBank/DDBJ whole genome shotgun (WGS) entry which is preliminary data.</text>
</comment>
<feature type="region of interest" description="Disordered" evidence="4">
    <location>
        <begin position="224"/>
        <end position="244"/>
    </location>
</feature>
<dbReference type="SUPFAM" id="SSF46894">
    <property type="entry name" value="C-terminal effector domain of the bipartite response regulators"/>
    <property type="match status" value="1"/>
</dbReference>
<dbReference type="SUPFAM" id="SSF52172">
    <property type="entry name" value="CheY-like"/>
    <property type="match status" value="1"/>
</dbReference>
<dbReference type="CDD" id="cd06170">
    <property type="entry name" value="LuxR_C_like"/>
    <property type="match status" value="1"/>
</dbReference>
<dbReference type="InterPro" id="IPR011006">
    <property type="entry name" value="CheY-like_superfamily"/>
</dbReference>
<dbReference type="Gene3D" id="3.40.50.2300">
    <property type="match status" value="1"/>
</dbReference>
<keyword evidence="2" id="KW-0238">DNA-binding</keyword>
<dbReference type="GO" id="GO:0000160">
    <property type="term" value="P:phosphorelay signal transduction system"/>
    <property type="evidence" value="ECO:0007669"/>
    <property type="project" value="InterPro"/>
</dbReference>
<dbReference type="InterPro" id="IPR039420">
    <property type="entry name" value="WalR-like"/>
</dbReference>
<dbReference type="SMART" id="SM00448">
    <property type="entry name" value="REC"/>
    <property type="match status" value="1"/>
</dbReference>
<evidence type="ECO:0000259" key="6">
    <source>
        <dbReference type="PROSITE" id="PS50110"/>
    </source>
</evidence>
<evidence type="ECO:0000313" key="7">
    <source>
        <dbReference type="EMBL" id="OKH90788.1"/>
    </source>
</evidence>
<reference evidence="7 8" key="1">
    <citation type="submission" date="2015-06" db="EMBL/GenBank/DDBJ databases">
        <title>Cloning and characterization of the uncialamcin biosynthetic gene cluster.</title>
        <authorList>
            <person name="Yan X."/>
            <person name="Huang T."/>
            <person name="Ge H."/>
            <person name="Shen B."/>
        </authorList>
    </citation>
    <scope>NUCLEOTIDE SEQUENCE [LARGE SCALE GENOMIC DNA]</scope>
    <source>
        <strain evidence="7 8">DCA2648</strain>
    </source>
</reference>
<dbReference type="Pfam" id="PF00072">
    <property type="entry name" value="Response_reg"/>
    <property type="match status" value="1"/>
</dbReference>
<dbReference type="PRINTS" id="PR00038">
    <property type="entry name" value="HTHLUXR"/>
</dbReference>
<evidence type="ECO:0000256" key="3">
    <source>
        <dbReference type="PROSITE-ProRule" id="PRU00169"/>
    </source>
</evidence>
<dbReference type="InterPro" id="IPR016032">
    <property type="entry name" value="Sig_transdc_resp-reg_C-effctor"/>
</dbReference>
<evidence type="ECO:0000256" key="4">
    <source>
        <dbReference type="SAM" id="MobiDB-lite"/>
    </source>
</evidence>
<sequence>MLATSRPEPDGRAIRIVAVDDHSLLRDALCRLIEAESDLTIVADTESSEGLAELIERTRAQVVLLDVEIPGSHAPTVVGELTRRFPGLHVLMLSMHGDAQLVQELLAQGARGYLHKSVPRESLLSAIRNSVARDPQVTIALPSSGMPDTGFATSAQTLSPREREVLTLAAEALSNRQIATRLSITEGTVKRHLRNIFEKLGAVSRIDAVNKAIDARLIRRAMTSRPEVTEMENPRAHRKTPPKD</sequence>
<dbReference type="PROSITE" id="PS50110">
    <property type="entry name" value="RESPONSE_REGULATORY"/>
    <property type="match status" value="1"/>
</dbReference>
<evidence type="ECO:0000259" key="5">
    <source>
        <dbReference type="PROSITE" id="PS50043"/>
    </source>
</evidence>
<dbReference type="SMART" id="SM00421">
    <property type="entry name" value="HTH_LUXR"/>
    <property type="match status" value="1"/>
</dbReference>
<feature type="domain" description="Response regulatory" evidence="6">
    <location>
        <begin position="15"/>
        <end position="131"/>
    </location>
</feature>
<dbReference type="InterPro" id="IPR058245">
    <property type="entry name" value="NreC/VraR/RcsB-like_REC"/>
</dbReference>
<dbReference type="GO" id="GO:0006355">
    <property type="term" value="P:regulation of DNA-templated transcription"/>
    <property type="evidence" value="ECO:0007669"/>
    <property type="project" value="InterPro"/>
</dbReference>
<dbReference type="EMBL" id="LFBV01000010">
    <property type="protein sequence ID" value="OKH90788.1"/>
    <property type="molecule type" value="Genomic_DNA"/>
</dbReference>